<evidence type="ECO:0000259" key="4">
    <source>
        <dbReference type="Pfam" id="PF20866"/>
    </source>
</evidence>
<comment type="caution">
    <text evidence="5">The sequence shown here is derived from an EMBL/GenBank/DDBJ whole genome shotgun (WGS) entry which is preliminary data.</text>
</comment>
<name>A0A4U1IFN2_9BURK</name>
<dbReference type="RefSeq" id="WP_136892311.1">
    <property type="nucleotide sequence ID" value="NZ_SWJE01000001.1"/>
</dbReference>
<dbReference type="OrthoDB" id="1275217at2"/>
<proteinExistence type="predicted"/>
<dbReference type="Pfam" id="PF10620">
    <property type="entry name" value="MdcG"/>
    <property type="match status" value="1"/>
</dbReference>
<dbReference type="InterPro" id="IPR049180">
    <property type="entry name" value="MdcG_C"/>
</dbReference>
<dbReference type="EMBL" id="SWJE01000001">
    <property type="protein sequence ID" value="TKC92528.1"/>
    <property type="molecule type" value="Genomic_DNA"/>
</dbReference>
<evidence type="ECO:0000256" key="1">
    <source>
        <dbReference type="ARBA" id="ARBA00022679"/>
    </source>
</evidence>
<evidence type="ECO:0000313" key="6">
    <source>
        <dbReference type="Proteomes" id="UP000305539"/>
    </source>
</evidence>
<dbReference type="NCBIfam" id="NF002332">
    <property type="entry name" value="PRK01293.1"/>
    <property type="match status" value="1"/>
</dbReference>
<organism evidence="5 6">
    <name type="scientific">Trinickia terrae</name>
    <dbReference type="NCBI Taxonomy" id="2571161"/>
    <lineage>
        <taxon>Bacteria</taxon>
        <taxon>Pseudomonadati</taxon>
        <taxon>Pseudomonadota</taxon>
        <taxon>Betaproteobacteria</taxon>
        <taxon>Burkholderiales</taxon>
        <taxon>Burkholderiaceae</taxon>
        <taxon>Trinickia</taxon>
    </lineage>
</organism>
<keyword evidence="2" id="KW-0548">Nucleotidyltransferase</keyword>
<dbReference type="Pfam" id="PF20866">
    <property type="entry name" value="MdcG_N"/>
    <property type="match status" value="1"/>
</dbReference>
<evidence type="ECO:0000256" key="2">
    <source>
        <dbReference type="ARBA" id="ARBA00022695"/>
    </source>
</evidence>
<protein>
    <submittedName>
        <fullName evidence="5">Malonate decarboxylase holo-ACP synthase</fullName>
    </submittedName>
</protein>
<feature type="domain" description="Phosphoribosyl-dephospho-CoA transferase MdcG N-terminal" evidence="4">
    <location>
        <begin position="27"/>
        <end position="97"/>
    </location>
</feature>
<dbReference type="GO" id="GO:0016779">
    <property type="term" value="F:nucleotidyltransferase activity"/>
    <property type="evidence" value="ECO:0007669"/>
    <property type="project" value="UniProtKB-KW"/>
</dbReference>
<reference evidence="5 6" key="1">
    <citation type="submission" date="2019-04" db="EMBL/GenBank/DDBJ databases">
        <title>Trinickia sp. 7GSK02, isolated from subtropical forest soil.</title>
        <authorList>
            <person name="Gao Z.-H."/>
            <person name="Qiu L.-H."/>
        </authorList>
    </citation>
    <scope>NUCLEOTIDE SEQUENCE [LARGE SCALE GENOMIC DNA]</scope>
    <source>
        <strain evidence="5 6">7GSK02</strain>
    </source>
</reference>
<evidence type="ECO:0000313" key="5">
    <source>
        <dbReference type="EMBL" id="TKC92528.1"/>
    </source>
</evidence>
<accession>A0A4U1IFN2</accession>
<gene>
    <name evidence="5" type="ORF">FAZ69_02310</name>
</gene>
<sequence length="237" mass="25392">MKPEATRACALPPWAPDKQVALDSRWRAHDLLKLRRLAVLPGEPEWVRSAFARAPFAVVRRAESAAGYVAVGLRGGARNERYGAWAETADIEAVIAPESLVGIQPAVDRARYPVFNILHALRDTSCLAEFSWGPTGSAGFELATGLPTTTPISDLDLLIRTPAPLSREAARALLGELTAYAERAGTRLDAQLETPAGGVALAELASDKARVMVRGAQGPRLVADPWPAAETHMRESA</sequence>
<evidence type="ECO:0000259" key="3">
    <source>
        <dbReference type="Pfam" id="PF10620"/>
    </source>
</evidence>
<dbReference type="InterPro" id="IPR048903">
    <property type="entry name" value="MdcG_N"/>
</dbReference>
<dbReference type="NCBIfam" id="TIGR03135">
    <property type="entry name" value="malonate_mdcG"/>
    <property type="match status" value="1"/>
</dbReference>
<feature type="domain" description="Phosphoribosyl-dephospho-CoA transferase MdcG C-terminal" evidence="3">
    <location>
        <begin position="109"/>
        <end position="225"/>
    </location>
</feature>
<dbReference type="AlphaFoldDB" id="A0A4U1IFN2"/>
<keyword evidence="1" id="KW-0808">Transferase</keyword>
<dbReference type="InterPro" id="IPR017557">
    <property type="entry name" value="Holo-ACP_synthase"/>
</dbReference>
<dbReference type="Proteomes" id="UP000305539">
    <property type="component" value="Unassembled WGS sequence"/>
</dbReference>
<keyword evidence="6" id="KW-1185">Reference proteome</keyword>